<keyword evidence="10" id="KW-1185">Reference proteome</keyword>
<dbReference type="Pfam" id="PF13359">
    <property type="entry name" value="DDE_Tnp_4"/>
    <property type="match status" value="1"/>
</dbReference>
<feature type="domain" description="THAP-type" evidence="7">
    <location>
        <begin position="11"/>
        <end position="52"/>
    </location>
</feature>
<dbReference type="Gene3D" id="6.20.210.20">
    <property type="entry name" value="THAP domain"/>
    <property type="match status" value="1"/>
</dbReference>
<evidence type="ECO:0000256" key="4">
    <source>
        <dbReference type="ARBA" id="ARBA00022833"/>
    </source>
</evidence>
<dbReference type="Pfam" id="PF05485">
    <property type="entry name" value="THAP"/>
    <property type="match status" value="1"/>
</dbReference>
<evidence type="ECO:0000259" key="7">
    <source>
        <dbReference type="Pfam" id="PF05485"/>
    </source>
</evidence>
<keyword evidence="3" id="KW-0863">Zinc-finger</keyword>
<evidence type="ECO:0000313" key="10">
    <source>
        <dbReference type="Proteomes" id="UP000683360"/>
    </source>
</evidence>
<evidence type="ECO:0000256" key="3">
    <source>
        <dbReference type="ARBA" id="ARBA00022771"/>
    </source>
</evidence>
<evidence type="ECO:0000256" key="1">
    <source>
        <dbReference type="ARBA" id="ARBA00001968"/>
    </source>
</evidence>
<protein>
    <recommendedName>
        <fullName evidence="11">THAP-type domain-containing protein</fullName>
    </recommendedName>
</protein>
<accession>A0A8S3S9R8</accession>
<dbReference type="InterPro" id="IPR027806">
    <property type="entry name" value="HARBI1_dom"/>
</dbReference>
<dbReference type="EMBL" id="CAJPWZ010001462">
    <property type="protein sequence ID" value="CAG2216013.1"/>
    <property type="molecule type" value="Genomic_DNA"/>
</dbReference>
<reference evidence="9" key="1">
    <citation type="submission" date="2021-03" db="EMBL/GenBank/DDBJ databases">
        <authorList>
            <person name="Bekaert M."/>
        </authorList>
    </citation>
    <scope>NUCLEOTIDE SEQUENCE</scope>
</reference>
<proteinExistence type="predicted"/>
<dbReference type="OrthoDB" id="5985433at2759"/>
<comment type="cofactor">
    <cofactor evidence="1">
        <name>a divalent metal cation</name>
        <dbReference type="ChEBI" id="CHEBI:60240"/>
    </cofactor>
</comment>
<dbReference type="InterPro" id="IPR038441">
    <property type="entry name" value="THAP_Znf_sf"/>
</dbReference>
<dbReference type="PANTHER" id="PTHR23080:SF143">
    <property type="entry name" value="SI:DKEY-56D12.4"/>
    <property type="match status" value="1"/>
</dbReference>
<dbReference type="GO" id="GO:0008270">
    <property type="term" value="F:zinc ion binding"/>
    <property type="evidence" value="ECO:0007669"/>
    <property type="project" value="UniProtKB-KW"/>
</dbReference>
<evidence type="ECO:0000313" key="9">
    <source>
        <dbReference type="EMBL" id="CAG2216013.1"/>
    </source>
</evidence>
<keyword evidence="6" id="KW-0175">Coiled coil</keyword>
<keyword evidence="2" id="KW-0479">Metal-binding</keyword>
<keyword evidence="5" id="KW-0238">DNA-binding</keyword>
<feature type="domain" description="DDE Tnp4" evidence="8">
    <location>
        <begin position="261"/>
        <end position="420"/>
    </location>
</feature>
<organism evidence="9 10">
    <name type="scientific">Mytilus edulis</name>
    <name type="common">Blue mussel</name>
    <dbReference type="NCBI Taxonomy" id="6550"/>
    <lineage>
        <taxon>Eukaryota</taxon>
        <taxon>Metazoa</taxon>
        <taxon>Spiralia</taxon>
        <taxon>Lophotrochozoa</taxon>
        <taxon>Mollusca</taxon>
        <taxon>Bivalvia</taxon>
        <taxon>Autobranchia</taxon>
        <taxon>Pteriomorphia</taxon>
        <taxon>Mytilida</taxon>
        <taxon>Mytiloidea</taxon>
        <taxon>Mytilidae</taxon>
        <taxon>Mytilinae</taxon>
        <taxon>Mytilus</taxon>
    </lineage>
</organism>
<dbReference type="AlphaFoldDB" id="A0A8S3S9R8"/>
<gene>
    <name evidence="9" type="ORF">MEDL_29759</name>
</gene>
<evidence type="ECO:0000256" key="6">
    <source>
        <dbReference type="SAM" id="Coils"/>
    </source>
</evidence>
<feature type="coiled-coil region" evidence="6">
    <location>
        <begin position="126"/>
        <end position="167"/>
    </location>
</feature>
<dbReference type="GO" id="GO:0003677">
    <property type="term" value="F:DNA binding"/>
    <property type="evidence" value="ECO:0007669"/>
    <property type="project" value="UniProtKB-KW"/>
</dbReference>
<dbReference type="SUPFAM" id="SSF57716">
    <property type="entry name" value="Glucocorticoid receptor-like (DNA-binding domain)"/>
    <property type="match status" value="1"/>
</dbReference>
<evidence type="ECO:0000259" key="8">
    <source>
        <dbReference type="Pfam" id="PF13359"/>
    </source>
</evidence>
<dbReference type="Proteomes" id="UP000683360">
    <property type="component" value="Unassembled WGS sequence"/>
</dbReference>
<evidence type="ECO:0000256" key="2">
    <source>
        <dbReference type="ARBA" id="ARBA00022723"/>
    </source>
</evidence>
<evidence type="ECO:0008006" key="11">
    <source>
        <dbReference type="Google" id="ProtNLM"/>
    </source>
</evidence>
<sequence length="435" mass="49263">MPHVKEHLGSNASIKLHKCPKEEWYKKWSKLLNRDNYEVNKNTRVCSNHFEYGQPRELAPHPKLHMKGYEITTPRRLLMRNTEVHSKPVASKSRKKLSELVDSENVSLTTNICTDSSTCNISDDIIDENEISKESLSAEIQFLKIQLAEKDHQLSSAKEKIKDLEKKNSFGIISIKHSDNLIRLHTGLASYSLFCWLLDEVSVPASNMKYYKGSLVSSIITTWISLLALELRPLIHWPTRDQLDQYYPDCYSKYGKVTAIIDCTEVQTERPSLDSTNSALYSNYKSRHTYKVLVACTPGGTVSFVSHATGGDMSDVELVRRCGILDLFEEGDKVMADKGFNNKDDFLLGDVELIIPAFARKNIQFRESKNISNTEISNARIHVERVIGRMKDFKILQGPIPLILSDVVDNIVFVCGCLVNLSGVLVPLHTNNKSE</sequence>
<evidence type="ECO:0000256" key="5">
    <source>
        <dbReference type="ARBA" id="ARBA00023125"/>
    </source>
</evidence>
<comment type="caution">
    <text evidence="9">The sequence shown here is derived from an EMBL/GenBank/DDBJ whole genome shotgun (WGS) entry which is preliminary data.</text>
</comment>
<keyword evidence="4" id="KW-0862">Zinc</keyword>
<dbReference type="PANTHER" id="PTHR23080">
    <property type="entry name" value="THAP DOMAIN PROTEIN"/>
    <property type="match status" value="1"/>
</dbReference>
<dbReference type="InterPro" id="IPR006612">
    <property type="entry name" value="THAP_Znf"/>
</dbReference>
<name>A0A8S3S9R8_MYTED</name>